<accession>A0A1F5FTD7</accession>
<evidence type="ECO:0000256" key="2">
    <source>
        <dbReference type="RuleBase" id="RU004447"/>
    </source>
</evidence>
<evidence type="ECO:0000313" key="5">
    <source>
        <dbReference type="EMBL" id="OGD82883.1"/>
    </source>
</evidence>
<dbReference type="PANTHER" id="PTHR11851:SF49">
    <property type="entry name" value="MITOCHONDRIAL-PROCESSING PEPTIDASE SUBUNIT ALPHA"/>
    <property type="match status" value="1"/>
</dbReference>
<evidence type="ECO:0000256" key="1">
    <source>
        <dbReference type="ARBA" id="ARBA00007261"/>
    </source>
</evidence>
<dbReference type="AlphaFoldDB" id="A0A1F5FTD7"/>
<evidence type="ECO:0000259" key="4">
    <source>
        <dbReference type="Pfam" id="PF05193"/>
    </source>
</evidence>
<dbReference type="PANTHER" id="PTHR11851">
    <property type="entry name" value="METALLOPROTEASE"/>
    <property type="match status" value="1"/>
</dbReference>
<reference evidence="5 6" key="1">
    <citation type="journal article" date="2016" name="Nat. Commun.">
        <title>Thousands of microbial genomes shed light on interconnected biogeochemical processes in an aquifer system.</title>
        <authorList>
            <person name="Anantharaman K."/>
            <person name="Brown C.T."/>
            <person name="Hug L.A."/>
            <person name="Sharon I."/>
            <person name="Castelle C.J."/>
            <person name="Probst A.J."/>
            <person name="Thomas B.C."/>
            <person name="Singh A."/>
            <person name="Wilkins M.J."/>
            <person name="Karaoz U."/>
            <person name="Brodie E.L."/>
            <person name="Williams K.H."/>
            <person name="Hubbard S.S."/>
            <person name="Banfield J.F."/>
        </authorList>
    </citation>
    <scope>NUCLEOTIDE SEQUENCE [LARGE SCALE GENOMIC DNA]</scope>
</reference>
<feature type="domain" description="Peptidase M16 C-terminal" evidence="4">
    <location>
        <begin position="176"/>
        <end position="351"/>
    </location>
</feature>
<name>A0A1F5FTD7_9BACT</name>
<dbReference type="InterPro" id="IPR011765">
    <property type="entry name" value="Pept_M16_N"/>
</dbReference>
<gene>
    <name evidence="5" type="ORF">A2165_00355</name>
</gene>
<dbReference type="InterPro" id="IPR007863">
    <property type="entry name" value="Peptidase_M16_C"/>
</dbReference>
<dbReference type="Pfam" id="PF00675">
    <property type="entry name" value="Peptidase_M16"/>
    <property type="match status" value="1"/>
</dbReference>
<dbReference type="Proteomes" id="UP000179252">
    <property type="component" value="Unassembled WGS sequence"/>
</dbReference>
<dbReference type="InterPro" id="IPR011249">
    <property type="entry name" value="Metalloenz_LuxS/M16"/>
</dbReference>
<organism evidence="5 6">
    <name type="scientific">Candidatus Curtissbacteria bacterium RBG_13_40_7</name>
    <dbReference type="NCBI Taxonomy" id="1797706"/>
    <lineage>
        <taxon>Bacteria</taxon>
        <taxon>Candidatus Curtissiibacteriota</taxon>
    </lineage>
</organism>
<evidence type="ECO:0000259" key="3">
    <source>
        <dbReference type="Pfam" id="PF00675"/>
    </source>
</evidence>
<protein>
    <recommendedName>
        <fullName evidence="7">Peptidase M16 N-terminal domain-containing protein</fullName>
    </recommendedName>
</protein>
<dbReference type="EMBL" id="MFAU01000068">
    <property type="protein sequence ID" value="OGD82883.1"/>
    <property type="molecule type" value="Genomic_DNA"/>
</dbReference>
<dbReference type="GO" id="GO:0004222">
    <property type="term" value="F:metalloendopeptidase activity"/>
    <property type="evidence" value="ECO:0007669"/>
    <property type="project" value="InterPro"/>
</dbReference>
<dbReference type="InterPro" id="IPR001431">
    <property type="entry name" value="Pept_M16_Zn_BS"/>
</dbReference>
<dbReference type="Pfam" id="PF05193">
    <property type="entry name" value="Peptidase_M16_C"/>
    <property type="match status" value="1"/>
</dbReference>
<dbReference type="SUPFAM" id="SSF63411">
    <property type="entry name" value="LuxS/MPP-like metallohydrolase"/>
    <property type="match status" value="2"/>
</dbReference>
<dbReference type="PROSITE" id="PS00143">
    <property type="entry name" value="INSULINASE"/>
    <property type="match status" value="1"/>
</dbReference>
<dbReference type="Gene3D" id="3.30.830.10">
    <property type="entry name" value="Metalloenzyme, LuxS/M16 peptidase-like"/>
    <property type="match status" value="2"/>
</dbReference>
<proteinExistence type="inferred from homology"/>
<evidence type="ECO:0008006" key="7">
    <source>
        <dbReference type="Google" id="ProtNLM"/>
    </source>
</evidence>
<dbReference type="InterPro" id="IPR050361">
    <property type="entry name" value="MPP/UQCRC_Complex"/>
</dbReference>
<feature type="domain" description="Peptidase M16 N-terminal" evidence="3">
    <location>
        <begin position="31"/>
        <end position="134"/>
    </location>
</feature>
<dbReference type="GO" id="GO:0046872">
    <property type="term" value="F:metal ion binding"/>
    <property type="evidence" value="ECO:0007669"/>
    <property type="project" value="InterPro"/>
</dbReference>
<comment type="similarity">
    <text evidence="1 2">Belongs to the peptidase M16 family.</text>
</comment>
<sequence>MWDPYAEVQSQTMPNGLTVYAAHWPDRPWEAMGFLIYSGAECDPVGFEGTAHFVEHLVSDNSTIPKNEIINFFRNCGGRSSLGTTGFADTHYQFFVPLDKVILSRAFSIFGQMLIAAKIEKFIEDERKIITREFYMRHPMNFFNDLELRIRKSLYSGFWLERFIGAIGLPESIERISEEVLQSYFDQYYAPANMSIVGVGGASLTALVDLLKESPFVMEKKGFRIVQPVAVSDLPPPKETHYQFEYSSVIKTAEPVKFGYYRTVCRIPGNINARKIYLLILMLSNVLNEEIREKRAWTYDVDCDWTNHRYFYEIQIMCKALAPEAIDNIGNIIETIISSIGNRQDLFAQVKARALAKNFMVDSSGQNMCDEIIRDLYTNQRIITLMEIYNDLEKVTIKDIEDLLKWLKPEFRFTLLARP</sequence>
<comment type="caution">
    <text evidence="5">The sequence shown here is derived from an EMBL/GenBank/DDBJ whole genome shotgun (WGS) entry which is preliminary data.</text>
</comment>
<evidence type="ECO:0000313" key="6">
    <source>
        <dbReference type="Proteomes" id="UP000179252"/>
    </source>
</evidence>
<dbReference type="GO" id="GO:0006508">
    <property type="term" value="P:proteolysis"/>
    <property type="evidence" value="ECO:0007669"/>
    <property type="project" value="InterPro"/>
</dbReference>